<accession>A0ABS9IRF2</accession>
<keyword evidence="3" id="KW-1185">Reference proteome</keyword>
<reference evidence="2 3" key="1">
    <citation type="submission" date="2022-01" db="EMBL/GenBank/DDBJ databases">
        <authorList>
            <person name="Huang Y."/>
        </authorList>
    </citation>
    <scope>NUCLEOTIDE SEQUENCE [LARGE SCALE GENOMIC DNA]</scope>
    <source>
        <strain evidence="2 3">HY366</strain>
    </source>
</reference>
<feature type="domain" description="Erythromycin biosynthesis protein CIII-like C-terminal" evidence="1">
    <location>
        <begin position="287"/>
        <end position="383"/>
    </location>
</feature>
<dbReference type="Proteomes" id="UP001200110">
    <property type="component" value="Unassembled WGS sequence"/>
</dbReference>
<dbReference type="EMBL" id="JAKKOR010000005">
    <property type="protein sequence ID" value="MCF8588141.1"/>
    <property type="molecule type" value="Genomic_DNA"/>
</dbReference>
<dbReference type="Gene3D" id="3.40.50.2000">
    <property type="entry name" value="Glycogen Phosphorylase B"/>
    <property type="match status" value="2"/>
</dbReference>
<dbReference type="SUPFAM" id="SSF53756">
    <property type="entry name" value="UDP-Glycosyltransferase/glycogen phosphorylase"/>
    <property type="match status" value="1"/>
</dbReference>
<evidence type="ECO:0000313" key="2">
    <source>
        <dbReference type="EMBL" id="MCF8588141.1"/>
    </source>
</evidence>
<organism evidence="2 3">
    <name type="scientific">Gordonia liuliyuniae</name>
    <dbReference type="NCBI Taxonomy" id="2911517"/>
    <lineage>
        <taxon>Bacteria</taxon>
        <taxon>Bacillati</taxon>
        <taxon>Actinomycetota</taxon>
        <taxon>Actinomycetes</taxon>
        <taxon>Mycobacteriales</taxon>
        <taxon>Gordoniaceae</taxon>
        <taxon>Gordonia</taxon>
    </lineage>
</organism>
<proteinExistence type="predicted"/>
<dbReference type="RefSeq" id="WP_236997645.1">
    <property type="nucleotide sequence ID" value="NZ_JAKKOR010000005.1"/>
</dbReference>
<comment type="caution">
    <text evidence="2">The sequence shown here is derived from an EMBL/GenBank/DDBJ whole genome shotgun (WGS) entry which is preliminary data.</text>
</comment>
<name>A0ABS9IRF2_9ACTN</name>
<sequence>MVAVVAGPDAGHAFPALGLAAQFAAAGDDAVVYTGTRWLADGARCGVEVRELPGLVALPGEDDEDAGAKLSARAARMALALAPELAEAGVDLVISDVITRAGGWAAELVGIPWIELSPHPLYEQSRGLPPIGAGMDVGIGVRGRLRDVALRVMSAPSAADGRRSTALARRSIGLSDVPEPAARFVATLPGLEVHRPDWPARTHVIGPLAYEPTDAVFATPDGGGPLVVVAPSTAKSGEGDLGKAALDGLADLARRREIRVVYSALTPPPDNAATPDAFVAGTARQDEVLSRAAVAVCGAGHGMLAKALLAGVPVVTVPGGGDQWELANRVLRAGCGVVVRPADAGAIASAVARVLDDDAFAAAARGVAATNHATVDPVRVAHRTLDRASTTRERRTARAAD</sequence>
<gene>
    <name evidence="2" type="ORF">L5G33_06615</name>
</gene>
<dbReference type="InterPro" id="IPR010610">
    <property type="entry name" value="EryCIII-like_C"/>
</dbReference>
<keyword evidence="2" id="KW-0808">Transferase</keyword>
<dbReference type="GO" id="GO:0016740">
    <property type="term" value="F:transferase activity"/>
    <property type="evidence" value="ECO:0007669"/>
    <property type="project" value="UniProtKB-KW"/>
</dbReference>
<evidence type="ECO:0000259" key="1">
    <source>
        <dbReference type="Pfam" id="PF06722"/>
    </source>
</evidence>
<evidence type="ECO:0000313" key="3">
    <source>
        <dbReference type="Proteomes" id="UP001200110"/>
    </source>
</evidence>
<dbReference type="Pfam" id="PF06722">
    <property type="entry name" value="EryCIII-like_C"/>
    <property type="match status" value="1"/>
</dbReference>
<protein>
    <submittedName>
        <fullName evidence="2">Glycosyl transferase</fullName>
    </submittedName>
</protein>